<feature type="site" description="Interaction with target DNA" evidence="6">
    <location>
        <position position="73"/>
    </location>
</feature>
<protein>
    <recommendedName>
        <fullName evidence="6">Endonuclease V</fullName>
        <ecNumber evidence="6">3.1.21.7</ecNumber>
    </recommendedName>
    <alternativeName>
        <fullName evidence="6">Deoxyinosine 3'endonuclease</fullName>
    </alternativeName>
    <alternativeName>
        <fullName evidence="6">Deoxyribonuclease V</fullName>
        <shortName evidence="6">DNase V</shortName>
    </alternativeName>
</protein>
<dbReference type="NCBIfam" id="NF008629">
    <property type="entry name" value="PRK11617.1"/>
    <property type="match status" value="1"/>
</dbReference>
<comment type="subcellular location">
    <subcellularLocation>
        <location evidence="1 6">Cytoplasm</location>
    </subcellularLocation>
</comment>
<evidence type="ECO:0000256" key="3">
    <source>
        <dbReference type="ARBA" id="ARBA00022722"/>
    </source>
</evidence>
<dbReference type="EC" id="3.1.21.7" evidence="6"/>
<dbReference type="InterPro" id="IPR007581">
    <property type="entry name" value="Endonuclease-V"/>
</dbReference>
<comment type="similarity">
    <text evidence="6">Belongs to the endonuclease V family.</text>
</comment>
<dbReference type="RefSeq" id="WP_131462623.1">
    <property type="nucleotide sequence ID" value="NZ_SJJY01000003.1"/>
</dbReference>
<sequence length="250" mass="26046">MEQPTTVAQAIAVQEELRGLVECVDVGTPPQYVAGLDVAYDGDRLAAAVVVLDGATLAEVDRVVVRGETTFPYVPGLFAFREVPALLAALEQLGTTPELLVCDGQGLAHPRRFGLACHLGVLTGIPAIGAAKTTFVGSHGSHGELARERGATAELVDDGEVVGAAVRTQDGIKPIYVSVGHRVTLATAVAHVLRLTPRYRLPETTRRADRACRDGLSDGWAGWGGFLADSGVEPSPTSSAAGEEAAEDEG</sequence>
<evidence type="ECO:0000256" key="7">
    <source>
        <dbReference type="SAM" id="MobiDB-lite"/>
    </source>
</evidence>
<keyword evidence="6" id="KW-0227">DNA damage</keyword>
<evidence type="ECO:0000256" key="2">
    <source>
        <dbReference type="ARBA" id="ARBA00022490"/>
    </source>
</evidence>
<dbReference type="Pfam" id="PF04493">
    <property type="entry name" value="Endonuclease_5"/>
    <property type="match status" value="1"/>
</dbReference>
<dbReference type="HAMAP" id="MF_00801">
    <property type="entry name" value="Endonuclease_5"/>
    <property type="match status" value="1"/>
</dbReference>
<dbReference type="PANTHER" id="PTHR28511:SF1">
    <property type="entry name" value="ENDONUCLEASE V"/>
    <property type="match status" value="1"/>
</dbReference>
<keyword evidence="3 6" id="KW-0540">Nuclease</keyword>
<evidence type="ECO:0000256" key="6">
    <source>
        <dbReference type="HAMAP-Rule" id="MF_00801"/>
    </source>
</evidence>
<name>A0ABY2A580_9ACTN</name>
<accession>A0ABY2A580</accession>
<comment type="caution">
    <text evidence="8">The sequence shown here is derived from an EMBL/GenBank/DDBJ whole genome shotgun (WGS) entry which is preliminary data.</text>
</comment>
<keyword evidence="2 6" id="KW-0963">Cytoplasm</keyword>
<keyword evidence="6" id="KW-0479">Metal-binding</keyword>
<evidence type="ECO:0000256" key="1">
    <source>
        <dbReference type="ARBA" id="ARBA00004496"/>
    </source>
</evidence>
<keyword evidence="6" id="KW-0234">DNA repair</keyword>
<evidence type="ECO:0000313" key="9">
    <source>
        <dbReference type="Proteomes" id="UP000292385"/>
    </source>
</evidence>
<keyword evidence="6" id="KW-0460">Magnesium</keyword>
<dbReference type="PANTHER" id="PTHR28511">
    <property type="entry name" value="ENDONUCLEASE V"/>
    <property type="match status" value="1"/>
</dbReference>
<dbReference type="CDD" id="cd06559">
    <property type="entry name" value="Endonuclease_V"/>
    <property type="match status" value="1"/>
</dbReference>
<keyword evidence="5 6" id="KW-0378">Hydrolase</keyword>
<feature type="binding site" evidence="6">
    <location>
        <position position="103"/>
    </location>
    <ligand>
        <name>Mg(2+)</name>
        <dbReference type="ChEBI" id="CHEBI:18420"/>
    </ligand>
</feature>
<comment type="catalytic activity">
    <reaction evidence="6">
        <text>Endonucleolytic cleavage at apurinic or apyrimidinic sites to products with a 5'-phosphate.</text>
        <dbReference type="EC" id="3.1.21.7"/>
    </reaction>
</comment>
<keyword evidence="4 6" id="KW-0255">Endonuclease</keyword>
<dbReference type="Gene3D" id="3.30.2170.10">
    <property type="entry name" value="archaeoglobus fulgidus dsm 4304 superfamily"/>
    <property type="match status" value="1"/>
</dbReference>
<dbReference type="EMBL" id="SJJY01000003">
    <property type="protein sequence ID" value="TCC23754.1"/>
    <property type="molecule type" value="Genomic_DNA"/>
</dbReference>
<organism evidence="8 9">
    <name type="scientific">Kribbella speibonae</name>
    <dbReference type="NCBI Taxonomy" id="1572660"/>
    <lineage>
        <taxon>Bacteria</taxon>
        <taxon>Bacillati</taxon>
        <taxon>Actinomycetota</taxon>
        <taxon>Actinomycetes</taxon>
        <taxon>Propionibacteriales</taxon>
        <taxon>Kribbellaceae</taxon>
        <taxon>Kribbella</taxon>
    </lineage>
</organism>
<keyword evidence="9" id="KW-1185">Reference proteome</keyword>
<dbReference type="GO" id="GO:0004519">
    <property type="term" value="F:endonuclease activity"/>
    <property type="evidence" value="ECO:0007669"/>
    <property type="project" value="UniProtKB-KW"/>
</dbReference>
<feature type="region of interest" description="Disordered" evidence="7">
    <location>
        <begin position="227"/>
        <end position="250"/>
    </location>
</feature>
<evidence type="ECO:0000313" key="8">
    <source>
        <dbReference type="EMBL" id="TCC23754.1"/>
    </source>
</evidence>
<proteinExistence type="inferred from homology"/>
<dbReference type="Proteomes" id="UP000292385">
    <property type="component" value="Unassembled WGS sequence"/>
</dbReference>
<reference evidence="8 9" key="1">
    <citation type="submission" date="2019-02" db="EMBL/GenBank/DDBJ databases">
        <title>Kribbella capetownensis sp. nov. and Kribbella speibonae sp. nov., isolated from soil.</title>
        <authorList>
            <person name="Curtis S.M."/>
            <person name="Norton I."/>
            <person name="Everest G.J."/>
            <person name="Meyers P.R."/>
        </authorList>
    </citation>
    <scope>NUCLEOTIDE SEQUENCE [LARGE SCALE GENOMIC DNA]</scope>
    <source>
        <strain evidence="8 9">SK5</strain>
    </source>
</reference>
<evidence type="ECO:0000256" key="4">
    <source>
        <dbReference type="ARBA" id="ARBA00022759"/>
    </source>
</evidence>
<gene>
    <name evidence="6" type="primary">nfi</name>
    <name evidence="8" type="ORF">E0H58_18545</name>
</gene>
<comment type="cofactor">
    <cofactor evidence="6">
        <name>Mg(2+)</name>
        <dbReference type="ChEBI" id="CHEBI:18420"/>
    </cofactor>
</comment>
<evidence type="ECO:0000256" key="5">
    <source>
        <dbReference type="ARBA" id="ARBA00022801"/>
    </source>
</evidence>
<comment type="function">
    <text evidence="6">DNA repair enzyme involved in the repair of deaminated bases. Selectively cleaves double-stranded DNA at the second phosphodiester bond 3' to a deoxyinosine leaving behind the intact lesion on the nicked DNA.</text>
</comment>
<feature type="binding site" evidence="6">
    <location>
        <position position="37"/>
    </location>
    <ligand>
        <name>Mg(2+)</name>
        <dbReference type="ChEBI" id="CHEBI:18420"/>
    </ligand>
</feature>